<comment type="caution">
    <text evidence="2">The sequence shown here is derived from an EMBL/GenBank/DDBJ whole genome shotgun (WGS) entry which is preliminary data.</text>
</comment>
<dbReference type="AlphaFoldDB" id="A0AAE3DAU5"/>
<dbReference type="RefSeq" id="WP_308459933.1">
    <property type="nucleotide sequence ID" value="NZ_JAJEPS010000017.1"/>
</dbReference>
<organism evidence="2 3">
    <name type="scientific">Hominiventricola filiformis</name>
    <dbReference type="NCBI Taxonomy" id="2885352"/>
    <lineage>
        <taxon>Bacteria</taxon>
        <taxon>Bacillati</taxon>
        <taxon>Bacillota</taxon>
        <taxon>Clostridia</taxon>
        <taxon>Lachnospirales</taxon>
        <taxon>Lachnospiraceae</taxon>
        <taxon>Hominiventricola</taxon>
    </lineage>
</organism>
<sequence length="234" mass="27014">MRRTEFTDFPFDKEAFKEMLIKARGERTQREFSKDCALSYAYLNKYANGKMEDPPTIGTIKKIAVATRAVSYEELLTAAGYDAKKYKEDRPVRAARKDLFHPVILGIVNSDFGWRIESSGYQDQEPFEIMVEREDVKKWFFVPVTKKDITKEEIQNILLSNPKFVSGSKVSFVTDDEEIYESIKEYDFPLLSIYLSAVKVIGQEIEQETSMKTSLASDITICNEDKIRPYCIES</sequence>
<gene>
    <name evidence="2" type="ORF">LKD36_13755</name>
</gene>
<keyword evidence="3" id="KW-1185">Reference proteome</keyword>
<accession>A0AAE3DAU5</accession>
<dbReference type="EMBL" id="JAJEPS010000017">
    <property type="protein sequence ID" value="MCC2127233.1"/>
    <property type="molecule type" value="Genomic_DNA"/>
</dbReference>
<feature type="domain" description="HTH cro/C1-type" evidence="1">
    <location>
        <begin position="19"/>
        <end position="75"/>
    </location>
</feature>
<evidence type="ECO:0000313" key="2">
    <source>
        <dbReference type="EMBL" id="MCC2127233.1"/>
    </source>
</evidence>
<protein>
    <submittedName>
        <fullName evidence="2">Helix-turn-helix transcriptional regulator</fullName>
    </submittedName>
</protein>
<name>A0AAE3DAU5_9FIRM</name>
<dbReference type="SMART" id="SM00530">
    <property type="entry name" value="HTH_XRE"/>
    <property type="match status" value="1"/>
</dbReference>
<dbReference type="CDD" id="cd00093">
    <property type="entry name" value="HTH_XRE"/>
    <property type="match status" value="1"/>
</dbReference>
<dbReference type="GO" id="GO:0003677">
    <property type="term" value="F:DNA binding"/>
    <property type="evidence" value="ECO:0007669"/>
    <property type="project" value="InterPro"/>
</dbReference>
<dbReference type="InterPro" id="IPR010982">
    <property type="entry name" value="Lambda_DNA-bd_dom_sf"/>
</dbReference>
<proteinExistence type="predicted"/>
<dbReference type="Proteomes" id="UP001198220">
    <property type="component" value="Unassembled WGS sequence"/>
</dbReference>
<dbReference type="InterPro" id="IPR001387">
    <property type="entry name" value="Cro/C1-type_HTH"/>
</dbReference>
<reference evidence="2 3" key="1">
    <citation type="submission" date="2021-10" db="EMBL/GenBank/DDBJ databases">
        <title>Anaerobic single-cell dispensing facilitates the cultivation of human gut bacteria.</title>
        <authorList>
            <person name="Afrizal A."/>
        </authorList>
    </citation>
    <scope>NUCLEOTIDE SEQUENCE [LARGE SCALE GENOMIC DNA]</scope>
    <source>
        <strain evidence="2 3">CLA-AA-H276</strain>
    </source>
</reference>
<dbReference type="Gene3D" id="1.10.260.40">
    <property type="entry name" value="lambda repressor-like DNA-binding domains"/>
    <property type="match status" value="1"/>
</dbReference>
<evidence type="ECO:0000313" key="3">
    <source>
        <dbReference type="Proteomes" id="UP001198220"/>
    </source>
</evidence>
<evidence type="ECO:0000259" key="1">
    <source>
        <dbReference type="SMART" id="SM00530"/>
    </source>
</evidence>